<keyword evidence="12" id="KW-0456">Lyase</keyword>
<evidence type="ECO:0000313" key="13">
    <source>
        <dbReference type="Proteomes" id="UP000446866"/>
    </source>
</evidence>
<comment type="subcellular location">
    <subcellularLocation>
        <location evidence="10">Cytoplasm</location>
    </subcellularLocation>
</comment>
<dbReference type="PANTHER" id="PTHR30352:SF5">
    <property type="entry name" value="PYRUVATE FORMATE-LYASE 1-ACTIVATING ENZYME"/>
    <property type="match status" value="1"/>
</dbReference>
<dbReference type="PANTHER" id="PTHR30352">
    <property type="entry name" value="PYRUVATE FORMATE-LYASE-ACTIVATING ENZYME"/>
    <property type="match status" value="1"/>
</dbReference>
<comment type="cofactor">
    <cofactor evidence="10">
        <name>[4Fe-4S] cluster</name>
        <dbReference type="ChEBI" id="CHEBI:49883"/>
    </cofactor>
    <text evidence="10">Binds 1 [4Fe-4S] cluster. The cluster is coordinated with 3 cysteines and an exchangeable S-adenosyl-L-methionine.</text>
</comment>
<sequence>MNMGLLHSIETFGAVDGPGIRTVFFLQGCPARCAYCHNPDTWRTGGGHRATVGEIVARAKRGIPYYGEDGGVTFSGGEPLMQGKFVSEAINALKEEGIGSAIDTSGTYFDKDSEAAIAVADLILLDIKHVDSEEFHNLTGRYQETLFKVIDAINRFGKHVWIRQVIMPGYNDTEAYIESLNGFLRRIKYVDKVELLGYHNMAVNKYKKLDIPYKLADMPPMNKQRLMQLNELVRK</sequence>
<dbReference type="Gene3D" id="3.20.20.70">
    <property type="entry name" value="Aldolase class I"/>
    <property type="match status" value="1"/>
</dbReference>
<evidence type="ECO:0000256" key="7">
    <source>
        <dbReference type="ARBA" id="ARBA00023002"/>
    </source>
</evidence>
<evidence type="ECO:0000259" key="11">
    <source>
        <dbReference type="PROSITE" id="PS51918"/>
    </source>
</evidence>
<accession>A0A845QKA0</accession>
<dbReference type="SFLD" id="SFLDG01066">
    <property type="entry name" value="organic_radical-activating_enz"/>
    <property type="match status" value="1"/>
</dbReference>
<keyword evidence="10" id="KW-0963">Cytoplasm</keyword>
<dbReference type="Proteomes" id="UP000446866">
    <property type="component" value="Unassembled WGS sequence"/>
</dbReference>
<dbReference type="SFLD" id="SFLDS00029">
    <property type="entry name" value="Radical_SAM"/>
    <property type="match status" value="1"/>
</dbReference>
<evidence type="ECO:0000313" key="12">
    <source>
        <dbReference type="EMBL" id="NBH61511.1"/>
    </source>
</evidence>
<dbReference type="InterPro" id="IPR058240">
    <property type="entry name" value="rSAM_sf"/>
</dbReference>
<protein>
    <recommendedName>
        <fullName evidence="3 10">Pyruvate formate-lyase-activating enzyme</fullName>
        <ecNumber evidence="10">1.97.1.4</ecNumber>
    </recommendedName>
</protein>
<reference evidence="12 13" key="1">
    <citation type="submission" date="2018-08" db="EMBL/GenBank/DDBJ databases">
        <title>Murine metabolic-syndrome-specific gut microbial biobank.</title>
        <authorList>
            <person name="Liu C."/>
        </authorList>
    </citation>
    <scope>NUCLEOTIDE SEQUENCE [LARGE SCALE GENOMIC DNA]</scope>
    <source>
        <strain evidence="12 13">28</strain>
    </source>
</reference>
<keyword evidence="12" id="KW-0670">Pyruvate</keyword>
<dbReference type="GO" id="GO:0043365">
    <property type="term" value="F:[formate-C-acetyltransferase]-activating enzyme activity"/>
    <property type="evidence" value="ECO:0007669"/>
    <property type="project" value="UniProtKB-UniRule"/>
</dbReference>
<dbReference type="PROSITE" id="PS51918">
    <property type="entry name" value="RADICAL_SAM"/>
    <property type="match status" value="1"/>
</dbReference>
<dbReference type="InterPro" id="IPR034457">
    <property type="entry name" value="Organic_radical-activating"/>
</dbReference>
<dbReference type="SUPFAM" id="SSF102114">
    <property type="entry name" value="Radical SAM enzymes"/>
    <property type="match status" value="1"/>
</dbReference>
<dbReference type="GO" id="GO:0005737">
    <property type="term" value="C:cytoplasm"/>
    <property type="evidence" value="ECO:0007669"/>
    <property type="project" value="UniProtKB-SubCell"/>
</dbReference>
<dbReference type="NCBIfam" id="TIGR02493">
    <property type="entry name" value="PFLA"/>
    <property type="match status" value="1"/>
</dbReference>
<evidence type="ECO:0000256" key="8">
    <source>
        <dbReference type="ARBA" id="ARBA00023004"/>
    </source>
</evidence>
<evidence type="ECO:0000256" key="10">
    <source>
        <dbReference type="RuleBase" id="RU362053"/>
    </source>
</evidence>
<comment type="catalytic activity">
    <reaction evidence="10">
        <text>glycyl-[formate C-acetyltransferase] + reduced [flavodoxin] + S-adenosyl-L-methionine = glycin-2-yl radical-[formate C-acetyltransferase] + semiquinone [flavodoxin] + 5'-deoxyadenosine + L-methionine + H(+)</text>
        <dbReference type="Rhea" id="RHEA:19225"/>
        <dbReference type="Rhea" id="RHEA-COMP:10622"/>
        <dbReference type="Rhea" id="RHEA-COMP:12190"/>
        <dbReference type="Rhea" id="RHEA-COMP:12191"/>
        <dbReference type="Rhea" id="RHEA-COMP:14480"/>
        <dbReference type="ChEBI" id="CHEBI:15378"/>
        <dbReference type="ChEBI" id="CHEBI:17319"/>
        <dbReference type="ChEBI" id="CHEBI:29947"/>
        <dbReference type="ChEBI" id="CHEBI:32722"/>
        <dbReference type="ChEBI" id="CHEBI:57618"/>
        <dbReference type="ChEBI" id="CHEBI:57844"/>
        <dbReference type="ChEBI" id="CHEBI:59789"/>
        <dbReference type="ChEBI" id="CHEBI:140311"/>
        <dbReference type="EC" id="1.97.1.4"/>
    </reaction>
</comment>
<dbReference type="CDD" id="cd01335">
    <property type="entry name" value="Radical_SAM"/>
    <property type="match status" value="1"/>
</dbReference>
<comment type="similarity">
    <text evidence="2 10">Belongs to the organic radical-activating enzymes family.</text>
</comment>
<dbReference type="InterPro" id="IPR007197">
    <property type="entry name" value="rSAM"/>
</dbReference>
<dbReference type="AlphaFoldDB" id="A0A845QKA0"/>
<dbReference type="RefSeq" id="WP_160201793.1">
    <property type="nucleotide sequence ID" value="NZ_QXWK01000012.1"/>
</dbReference>
<dbReference type="GO" id="GO:0051539">
    <property type="term" value="F:4 iron, 4 sulfur cluster binding"/>
    <property type="evidence" value="ECO:0007669"/>
    <property type="project" value="UniProtKB-UniRule"/>
</dbReference>
<dbReference type="PROSITE" id="PS01087">
    <property type="entry name" value="RADICAL_ACTIVATING"/>
    <property type="match status" value="1"/>
</dbReference>
<keyword evidence="13" id="KW-1185">Reference proteome</keyword>
<evidence type="ECO:0000256" key="6">
    <source>
        <dbReference type="ARBA" id="ARBA00022723"/>
    </source>
</evidence>
<proteinExistence type="inferred from homology"/>
<gene>
    <name evidence="12" type="primary">pflA</name>
    <name evidence="12" type="ORF">D0435_07590</name>
</gene>
<dbReference type="EMBL" id="QXWK01000012">
    <property type="protein sequence ID" value="NBH61511.1"/>
    <property type="molecule type" value="Genomic_DNA"/>
</dbReference>
<dbReference type="InterPro" id="IPR012838">
    <property type="entry name" value="PFL1_activating"/>
</dbReference>
<name>A0A845QKA0_9FIRM</name>
<feature type="domain" description="Radical SAM core" evidence="11">
    <location>
        <begin position="15"/>
        <end position="235"/>
    </location>
</feature>
<keyword evidence="4 10" id="KW-0004">4Fe-4S</keyword>
<dbReference type="InterPro" id="IPR001989">
    <property type="entry name" value="Radical_activat_CS"/>
</dbReference>
<keyword evidence="8 10" id="KW-0408">Iron</keyword>
<evidence type="ECO:0000256" key="1">
    <source>
        <dbReference type="ARBA" id="ARBA00003141"/>
    </source>
</evidence>
<keyword evidence="6 10" id="KW-0479">Metal-binding</keyword>
<evidence type="ECO:0000256" key="3">
    <source>
        <dbReference type="ARBA" id="ARBA00021356"/>
    </source>
</evidence>
<dbReference type="GO" id="GO:0016829">
    <property type="term" value="F:lyase activity"/>
    <property type="evidence" value="ECO:0007669"/>
    <property type="project" value="UniProtKB-KW"/>
</dbReference>
<evidence type="ECO:0000256" key="5">
    <source>
        <dbReference type="ARBA" id="ARBA00022691"/>
    </source>
</evidence>
<dbReference type="EC" id="1.97.1.4" evidence="10"/>
<dbReference type="Pfam" id="PF04055">
    <property type="entry name" value="Radical_SAM"/>
    <property type="match status" value="1"/>
</dbReference>
<evidence type="ECO:0000256" key="2">
    <source>
        <dbReference type="ARBA" id="ARBA00009777"/>
    </source>
</evidence>
<keyword evidence="9 10" id="KW-0411">Iron-sulfur</keyword>
<organism evidence="12 13">
    <name type="scientific">Anaerotruncus colihominis</name>
    <dbReference type="NCBI Taxonomy" id="169435"/>
    <lineage>
        <taxon>Bacteria</taxon>
        <taxon>Bacillati</taxon>
        <taxon>Bacillota</taxon>
        <taxon>Clostridia</taxon>
        <taxon>Eubacteriales</taxon>
        <taxon>Oscillospiraceae</taxon>
        <taxon>Anaerotruncus</taxon>
    </lineage>
</organism>
<keyword evidence="5 10" id="KW-0949">S-adenosyl-L-methionine</keyword>
<evidence type="ECO:0000256" key="9">
    <source>
        <dbReference type="ARBA" id="ARBA00023014"/>
    </source>
</evidence>
<comment type="function">
    <text evidence="1 10">Activation of pyruvate formate-lyase under anaerobic conditions by generation of an organic free radical, using S-adenosylmethionine and reduced flavodoxin as cosubstrates to produce 5'-deoxy-adenosine.</text>
</comment>
<keyword evidence="7 10" id="KW-0560">Oxidoreductase</keyword>
<evidence type="ECO:0000256" key="4">
    <source>
        <dbReference type="ARBA" id="ARBA00022485"/>
    </source>
</evidence>
<comment type="caution">
    <text evidence="12">The sequence shown here is derived from an EMBL/GenBank/DDBJ whole genome shotgun (WGS) entry which is preliminary data.</text>
</comment>
<dbReference type="InterPro" id="IPR013785">
    <property type="entry name" value="Aldolase_TIM"/>
</dbReference>
<dbReference type="GO" id="GO:0046872">
    <property type="term" value="F:metal ion binding"/>
    <property type="evidence" value="ECO:0007669"/>
    <property type="project" value="UniProtKB-UniRule"/>
</dbReference>